<dbReference type="AlphaFoldDB" id="A0A2I0BA22"/>
<organism evidence="2 3">
    <name type="scientific">Apostasia shenzhenica</name>
    <dbReference type="NCBI Taxonomy" id="1088818"/>
    <lineage>
        <taxon>Eukaryota</taxon>
        <taxon>Viridiplantae</taxon>
        <taxon>Streptophyta</taxon>
        <taxon>Embryophyta</taxon>
        <taxon>Tracheophyta</taxon>
        <taxon>Spermatophyta</taxon>
        <taxon>Magnoliopsida</taxon>
        <taxon>Liliopsida</taxon>
        <taxon>Asparagales</taxon>
        <taxon>Orchidaceae</taxon>
        <taxon>Apostasioideae</taxon>
        <taxon>Apostasia</taxon>
    </lineage>
</organism>
<proteinExistence type="predicted"/>
<protein>
    <submittedName>
        <fullName evidence="2">Uncharacterized protein</fullName>
    </submittedName>
</protein>
<feature type="chain" id="PRO_5014159665" evidence="1">
    <location>
        <begin position="30"/>
        <end position="90"/>
    </location>
</feature>
<sequence>MAPRRNDCLALLRSVVLIIFLLTPTALDARKLLGGGEGLVAAGGPQKGGSLISGSSKGFVAGDGEGAAALTAGRISGRVMESVPSPGVGN</sequence>
<dbReference type="EMBL" id="KZ451903">
    <property type="protein sequence ID" value="PKA64611.1"/>
    <property type="molecule type" value="Genomic_DNA"/>
</dbReference>
<keyword evidence="1" id="KW-0732">Signal</keyword>
<dbReference type="Proteomes" id="UP000236161">
    <property type="component" value="Unassembled WGS sequence"/>
</dbReference>
<name>A0A2I0BA22_9ASPA</name>
<evidence type="ECO:0000313" key="2">
    <source>
        <dbReference type="EMBL" id="PKA64611.1"/>
    </source>
</evidence>
<evidence type="ECO:0000256" key="1">
    <source>
        <dbReference type="SAM" id="SignalP"/>
    </source>
</evidence>
<keyword evidence="3" id="KW-1185">Reference proteome</keyword>
<accession>A0A2I0BA22</accession>
<reference evidence="2 3" key="1">
    <citation type="journal article" date="2017" name="Nature">
        <title>The Apostasia genome and the evolution of orchids.</title>
        <authorList>
            <person name="Zhang G.Q."/>
            <person name="Liu K.W."/>
            <person name="Li Z."/>
            <person name="Lohaus R."/>
            <person name="Hsiao Y.Y."/>
            <person name="Niu S.C."/>
            <person name="Wang J.Y."/>
            <person name="Lin Y.C."/>
            <person name="Xu Q."/>
            <person name="Chen L.J."/>
            <person name="Yoshida K."/>
            <person name="Fujiwara S."/>
            <person name="Wang Z.W."/>
            <person name="Zhang Y.Q."/>
            <person name="Mitsuda N."/>
            <person name="Wang M."/>
            <person name="Liu G.H."/>
            <person name="Pecoraro L."/>
            <person name="Huang H.X."/>
            <person name="Xiao X.J."/>
            <person name="Lin M."/>
            <person name="Wu X.Y."/>
            <person name="Wu W.L."/>
            <person name="Chen Y.Y."/>
            <person name="Chang S.B."/>
            <person name="Sakamoto S."/>
            <person name="Ohme-Takagi M."/>
            <person name="Yagi M."/>
            <person name="Zeng S.J."/>
            <person name="Shen C.Y."/>
            <person name="Yeh C.M."/>
            <person name="Luo Y.B."/>
            <person name="Tsai W.C."/>
            <person name="Van de Peer Y."/>
            <person name="Liu Z.J."/>
        </authorList>
    </citation>
    <scope>NUCLEOTIDE SEQUENCE [LARGE SCALE GENOMIC DNA]</scope>
    <source>
        <strain evidence="3">cv. Shenzhen</strain>
        <tissue evidence="2">Stem</tissue>
    </source>
</reference>
<feature type="signal peptide" evidence="1">
    <location>
        <begin position="1"/>
        <end position="29"/>
    </location>
</feature>
<gene>
    <name evidence="2" type="ORF">AXF42_Ash007357</name>
</gene>
<evidence type="ECO:0000313" key="3">
    <source>
        <dbReference type="Proteomes" id="UP000236161"/>
    </source>
</evidence>